<dbReference type="RefSeq" id="XP_047604806.1">
    <property type="nucleotide sequence ID" value="XM_047748817.1"/>
</dbReference>
<accession>F2SYN5</accession>
<keyword evidence="2" id="KW-1185">Reference proteome</keyword>
<dbReference type="Proteomes" id="UP000008864">
    <property type="component" value="Unassembled WGS sequence"/>
</dbReference>
<evidence type="ECO:0000313" key="2">
    <source>
        <dbReference type="Proteomes" id="UP000008864"/>
    </source>
</evidence>
<dbReference type="VEuPathDB" id="FungiDB:TERG_07692"/>
<dbReference type="EMBL" id="GG700657">
    <property type="protein sequence ID" value="EGD91472.2"/>
    <property type="molecule type" value="Genomic_DNA"/>
</dbReference>
<reference evidence="2" key="1">
    <citation type="journal article" date="2012" name="MBio">
        <title>Comparative genome analysis of Trichophyton rubrum and related dermatophytes reveals candidate genes involved in infection.</title>
        <authorList>
            <person name="Martinez D.A."/>
            <person name="Oliver B.G."/>
            <person name="Graeser Y."/>
            <person name="Goldberg J.M."/>
            <person name="Li W."/>
            <person name="Martinez-Rossi N.M."/>
            <person name="Monod M."/>
            <person name="Shelest E."/>
            <person name="Barton R.C."/>
            <person name="Birch E."/>
            <person name="Brakhage A.A."/>
            <person name="Chen Z."/>
            <person name="Gurr S.J."/>
            <person name="Heiman D."/>
            <person name="Heitman J."/>
            <person name="Kosti I."/>
            <person name="Rossi A."/>
            <person name="Saif S."/>
            <person name="Samalova M."/>
            <person name="Saunders C.W."/>
            <person name="Shea T."/>
            <person name="Summerbell R.C."/>
            <person name="Xu J."/>
            <person name="Young S."/>
            <person name="Zeng Q."/>
            <person name="Birren B.W."/>
            <person name="Cuomo C.A."/>
            <person name="White T.C."/>
        </authorList>
    </citation>
    <scope>NUCLEOTIDE SEQUENCE [LARGE SCALE GENOMIC DNA]</scope>
    <source>
        <strain evidence="2">ATCC MYA-4607 / CBS 118892</strain>
    </source>
</reference>
<dbReference type="InParanoid" id="F2SYN5"/>
<proteinExistence type="predicted"/>
<organism evidence="1 2">
    <name type="scientific">Trichophyton rubrum (strain ATCC MYA-4607 / CBS 118892)</name>
    <name type="common">Athlete's foot fungus</name>
    <dbReference type="NCBI Taxonomy" id="559305"/>
    <lineage>
        <taxon>Eukaryota</taxon>
        <taxon>Fungi</taxon>
        <taxon>Dikarya</taxon>
        <taxon>Ascomycota</taxon>
        <taxon>Pezizomycotina</taxon>
        <taxon>Eurotiomycetes</taxon>
        <taxon>Eurotiomycetidae</taxon>
        <taxon>Onygenales</taxon>
        <taxon>Arthrodermataceae</taxon>
        <taxon>Trichophyton</taxon>
    </lineage>
</organism>
<evidence type="ECO:0000313" key="1">
    <source>
        <dbReference type="EMBL" id="EGD91472.2"/>
    </source>
</evidence>
<protein>
    <submittedName>
        <fullName evidence="1">Uncharacterized protein</fullName>
    </submittedName>
</protein>
<dbReference type="OrthoDB" id="10614544at2759"/>
<gene>
    <name evidence="1" type="ORF">TERG_07692</name>
</gene>
<dbReference type="GeneID" id="71776924"/>
<dbReference type="AlphaFoldDB" id="F2SYN5"/>
<name>F2SYN5_TRIRC</name>
<dbReference type="HOGENOM" id="CLU_1611989_0_0_1"/>
<sequence>MADSEREEEQSDRAAWSLSLQPAAARVRAKGEQAGESEKQDGDALYRLPRCDMGAATRPKVEGTSAKRTASHGLTSDVVKGAFGFCSFSYCQPIIHHRANGGQANCTYTGPGRGLAGGVLSYFVAPGVALLGRHKTGAWWHISLLQKNLPSSRSIRYMSPVSYAT</sequence>